<feature type="region of interest" description="Disordered" evidence="1">
    <location>
        <begin position="44"/>
        <end position="69"/>
    </location>
</feature>
<sequence length="96" mass="10927">MILNENFASLAHHYDFARRAQAENPFTHQNQVVELQKVVIQTQNRAQTVPEAKSGNQSSAAKPKQDKENSVYAYSKEGVIYDRPSFERGSRFDLKA</sequence>
<name>A0A2M9XZK7_9LEPT</name>
<evidence type="ECO:0000256" key="1">
    <source>
        <dbReference type="SAM" id="MobiDB-lite"/>
    </source>
</evidence>
<accession>A0A2M9XZK7</accession>
<dbReference type="AlphaFoldDB" id="A0A2M9XZK7"/>
<evidence type="ECO:0000313" key="2">
    <source>
        <dbReference type="EMBL" id="TGK96973.1"/>
    </source>
</evidence>
<organism evidence="2 3">
    <name type="scientific">Leptospira brenneri</name>
    <dbReference type="NCBI Taxonomy" id="2023182"/>
    <lineage>
        <taxon>Bacteria</taxon>
        <taxon>Pseudomonadati</taxon>
        <taxon>Spirochaetota</taxon>
        <taxon>Spirochaetia</taxon>
        <taxon>Leptospirales</taxon>
        <taxon>Leptospiraceae</taxon>
        <taxon>Leptospira</taxon>
    </lineage>
</organism>
<evidence type="ECO:0000313" key="3">
    <source>
        <dbReference type="Proteomes" id="UP000297891"/>
    </source>
</evidence>
<dbReference type="Proteomes" id="UP000297891">
    <property type="component" value="Unassembled WGS sequence"/>
</dbReference>
<keyword evidence="3" id="KW-1185">Reference proteome</keyword>
<dbReference type="OrthoDB" id="337631at2"/>
<dbReference type="EMBL" id="RQFP01000001">
    <property type="protein sequence ID" value="TGK96973.1"/>
    <property type="molecule type" value="Genomic_DNA"/>
</dbReference>
<proteinExistence type="predicted"/>
<dbReference type="RefSeq" id="WP_100791406.1">
    <property type="nucleotide sequence ID" value="NZ_NPDQ01000006.1"/>
</dbReference>
<reference evidence="2" key="1">
    <citation type="journal article" date="2019" name="PLoS Negl. Trop. Dis.">
        <title>Revisiting the worldwide diversity of Leptospira species in the environment.</title>
        <authorList>
            <person name="Vincent A.T."/>
            <person name="Schiettekatte O."/>
            <person name="Bourhy P."/>
            <person name="Veyrier F.J."/>
            <person name="Picardeau M."/>
        </authorList>
    </citation>
    <scope>NUCLEOTIDE SEQUENCE [LARGE SCALE GENOMIC DNA]</scope>
    <source>
        <strain evidence="2">201800277</strain>
    </source>
</reference>
<gene>
    <name evidence="2" type="ORF">EHQ30_10395</name>
</gene>
<comment type="caution">
    <text evidence="2">The sequence shown here is derived from an EMBL/GenBank/DDBJ whole genome shotgun (WGS) entry which is preliminary data.</text>
</comment>
<protein>
    <submittedName>
        <fullName evidence="2">Uncharacterized protein</fullName>
    </submittedName>
</protein>